<dbReference type="GO" id="GO:0002161">
    <property type="term" value="F:aminoacyl-tRNA deacylase activity"/>
    <property type="evidence" value="ECO:0007669"/>
    <property type="project" value="InterPro"/>
</dbReference>
<dbReference type="Pfam" id="PF08264">
    <property type="entry name" value="Anticodon_1"/>
    <property type="match status" value="1"/>
</dbReference>
<dbReference type="PRINTS" id="PR00984">
    <property type="entry name" value="TRNASYNTHILE"/>
</dbReference>
<dbReference type="GO" id="GO:0000049">
    <property type="term" value="F:tRNA binding"/>
    <property type="evidence" value="ECO:0007669"/>
    <property type="project" value="InterPro"/>
</dbReference>
<sequence>MLKKSVKEIEKDIEDFWNTHNIATQFKNLNKDNNKQFYFCQGPPFTSGEAHIGHAWNHIIKDAIIRYKTAQGYNVFKRAGWDMHGLPIEVKVEGKFGIKTKKDIEIFGPDKFIAECKNFAITNMQAMTSQLKELTVWLDWENPYLTIDKHYMESVWFGIKKAHKKNLLYEKEKVIHWCPRCETAMAGYEVADGYKEVTDTAIYVRTKLKLKSNKSSNSNNKFNDASIVIWTTTPWTLPANVAIAANPDIDYCILEYKNEKEETEKIVCSRNSINRIFGGQKSKVKKETKTKKYKDDVFGVNARTEYIKIENPENSEESKAYEGNKDEYEGYEEYEEHKIVMAKELVCEEDGSGCVHIAPGHGEEDEYVGEKYRLSSPSPVDESGKFTIKPYKGIYIKDANKIIINTLKETRKLLKTENVTHTYPHCWRCHTPLLLRKTKQWFLAISKIRDELLMANKNINWVPDFIGHGGNSRFENWIKEPTDWCISRQRYWNTPLPIWKCKYCNNIDVIGTIPELAEKGYFVEGGNLKKINNESEITDIHKNFADNLVMKCEKCGSNMHRVKDVMDVWLDSGSASWANLGYPADKSMMFLFPPDFITEGSDQTRGWFYSLLVMGTIAFDSPAYKNVLYHGFTLDEKGKKMSKSQGNVINPKDVIGKFGVDVMRMYVLSATPWDDLKFSMEEVKNTDKLMNMLLNVVAFIKTYSGLDNYVRDKHKSSNEYFDKIKNCLQIEDKMLISLINSLVKNTEQNFDKFNIHASVNEMEKFINIISRYYLKIIRRRVWMEKESMEKETAYFTLFYTMDKFCKILAPIAPHIAEYIYRTLFIPVSEREESIHKCSFPEYDKSLIDEKLNIKLEICNNIVTSVLSAREKAKIKLRWPIREITINIEQAKISDLNEVEEAILTLANAEKISYKKVETIIKIRPNYASLGKKFKEKTADVVNIIGKISDEEYKIICRDGKIKINNFEITREDIKTETLLPKGIVGEKFDGGIVYINTQIDEDLFRRGIAQEVIRRIQTMRKDLNLEELDVVECVIECDGEFSRIINDLKNLIEHETRTNIDLVLLHSEKISKEYYAKDWEIVDFEIKIGMKS</sequence>
<evidence type="ECO:0000256" key="8">
    <source>
        <dbReference type="ARBA" id="ARBA00022917"/>
    </source>
</evidence>
<dbReference type="PANTHER" id="PTHR42780">
    <property type="entry name" value="SOLEUCYL-TRNA SYNTHETASE"/>
    <property type="match status" value="1"/>
</dbReference>
<dbReference type="EC" id="6.1.1.5" evidence="1 11"/>
<dbReference type="NCBIfam" id="TIGR00392">
    <property type="entry name" value="ileS"/>
    <property type="match status" value="1"/>
</dbReference>
<organism evidence="14 15">
    <name type="scientific">Candidatus Altarchaeum hamiconexum</name>
    <dbReference type="NCBI Taxonomy" id="1803513"/>
    <lineage>
        <taxon>Archaea</taxon>
        <taxon>Candidatus Altarchaeota</taxon>
        <taxon>Candidatus Altiarchaeia</taxon>
        <taxon>Candidatus Altarchaeales</taxon>
        <taxon>Candidatus Altarchaeaceae</taxon>
        <taxon>Candidatus Altarchaeum</taxon>
    </lineage>
</organism>
<comment type="catalytic activity">
    <reaction evidence="10">
        <text>tRNA(Ile) + L-isoleucine + ATP = L-isoleucyl-tRNA(Ile) + AMP + diphosphate</text>
        <dbReference type="Rhea" id="RHEA:11060"/>
        <dbReference type="Rhea" id="RHEA-COMP:9666"/>
        <dbReference type="Rhea" id="RHEA-COMP:9695"/>
        <dbReference type="ChEBI" id="CHEBI:30616"/>
        <dbReference type="ChEBI" id="CHEBI:33019"/>
        <dbReference type="ChEBI" id="CHEBI:58045"/>
        <dbReference type="ChEBI" id="CHEBI:78442"/>
        <dbReference type="ChEBI" id="CHEBI:78528"/>
        <dbReference type="ChEBI" id="CHEBI:456215"/>
        <dbReference type="EC" id="6.1.1.5"/>
    </reaction>
</comment>
<evidence type="ECO:0000256" key="4">
    <source>
        <dbReference type="ARBA" id="ARBA00022723"/>
    </source>
</evidence>
<evidence type="ECO:0000256" key="5">
    <source>
        <dbReference type="ARBA" id="ARBA00022741"/>
    </source>
</evidence>
<dbReference type="AlphaFoldDB" id="A0A8J7YVQ5"/>
<dbReference type="InterPro" id="IPR014729">
    <property type="entry name" value="Rossmann-like_a/b/a_fold"/>
</dbReference>
<evidence type="ECO:0000313" key="14">
    <source>
        <dbReference type="EMBL" id="NCN65647.1"/>
    </source>
</evidence>
<dbReference type="SUPFAM" id="SSF52374">
    <property type="entry name" value="Nucleotidylyl transferase"/>
    <property type="match status" value="1"/>
</dbReference>
<evidence type="ECO:0000256" key="1">
    <source>
        <dbReference type="ARBA" id="ARBA00013165"/>
    </source>
</evidence>
<dbReference type="InterPro" id="IPR023586">
    <property type="entry name" value="Ile-tRNA-ligase_type2"/>
</dbReference>
<dbReference type="CDD" id="cd07961">
    <property type="entry name" value="Anticodon_Ia_Ile_ABEc"/>
    <property type="match status" value="1"/>
</dbReference>
<name>A0A8J7YVQ5_9ARCH</name>
<dbReference type="GO" id="GO:0046872">
    <property type="term" value="F:metal ion binding"/>
    <property type="evidence" value="ECO:0007669"/>
    <property type="project" value="UniProtKB-KW"/>
</dbReference>
<dbReference type="InterPro" id="IPR009008">
    <property type="entry name" value="Val/Leu/Ile-tRNA-synth_edit"/>
</dbReference>
<dbReference type="Pfam" id="PF00133">
    <property type="entry name" value="tRNA-synt_1"/>
    <property type="match status" value="1"/>
</dbReference>
<dbReference type="PANTHER" id="PTHR42780:SF1">
    <property type="entry name" value="ISOLEUCINE--TRNA LIGASE, CYTOPLASMIC"/>
    <property type="match status" value="1"/>
</dbReference>
<dbReference type="InterPro" id="IPR013155">
    <property type="entry name" value="M/V/L/I-tRNA-synth_anticd-bd"/>
</dbReference>
<dbReference type="SUPFAM" id="SSF50677">
    <property type="entry name" value="ValRS/IleRS/LeuRS editing domain"/>
    <property type="match status" value="1"/>
</dbReference>
<evidence type="ECO:0000256" key="3">
    <source>
        <dbReference type="ARBA" id="ARBA00022598"/>
    </source>
</evidence>
<keyword evidence="6" id="KW-0862">Zinc</keyword>
<evidence type="ECO:0000256" key="9">
    <source>
        <dbReference type="ARBA" id="ARBA00023146"/>
    </source>
</evidence>
<keyword evidence="8" id="KW-0648">Protein biosynthesis</keyword>
<dbReference type="GO" id="GO:0005524">
    <property type="term" value="F:ATP binding"/>
    <property type="evidence" value="ECO:0007669"/>
    <property type="project" value="UniProtKB-KW"/>
</dbReference>
<feature type="domain" description="Methionyl/Valyl/Leucyl/Isoleucyl-tRNA synthetase anticodon-binding" evidence="13">
    <location>
        <begin position="732"/>
        <end position="882"/>
    </location>
</feature>
<gene>
    <name evidence="14" type="ORF">GW910_06280</name>
</gene>
<protein>
    <recommendedName>
        <fullName evidence="1 11">Isoleucine--tRNA ligase</fullName>
        <ecNumber evidence="1 11">6.1.1.5</ecNumber>
    </recommendedName>
</protein>
<keyword evidence="3 14" id="KW-0436">Ligase</keyword>
<dbReference type="GO" id="GO:0005737">
    <property type="term" value="C:cytoplasm"/>
    <property type="evidence" value="ECO:0007669"/>
    <property type="project" value="UniProtKB-UniRule"/>
</dbReference>
<proteinExistence type="predicted"/>
<keyword evidence="7" id="KW-0067">ATP-binding</keyword>
<dbReference type="FunFam" id="3.40.50.620:FF:000286">
    <property type="entry name" value="Isoleucine--tRNA ligase"/>
    <property type="match status" value="1"/>
</dbReference>
<keyword evidence="4" id="KW-0479">Metal-binding</keyword>
<accession>A0A8J7YVQ5</accession>
<dbReference type="Gene3D" id="3.40.50.620">
    <property type="entry name" value="HUPs"/>
    <property type="match status" value="2"/>
</dbReference>
<evidence type="ECO:0000259" key="13">
    <source>
        <dbReference type="Pfam" id="PF08264"/>
    </source>
</evidence>
<dbReference type="Proteomes" id="UP000768163">
    <property type="component" value="Unassembled WGS sequence"/>
</dbReference>
<keyword evidence="2" id="KW-0963">Cytoplasm</keyword>
<evidence type="ECO:0000256" key="10">
    <source>
        <dbReference type="ARBA" id="ARBA00048359"/>
    </source>
</evidence>
<keyword evidence="5" id="KW-0547">Nucleotide-binding</keyword>
<evidence type="ECO:0000256" key="11">
    <source>
        <dbReference type="NCBIfam" id="TIGR00392"/>
    </source>
</evidence>
<comment type="caution">
    <text evidence="14">The sequence shown here is derived from an EMBL/GenBank/DDBJ whole genome shotgun (WGS) entry which is preliminary data.</text>
</comment>
<dbReference type="EMBL" id="JAACVF010000187">
    <property type="protein sequence ID" value="NCN65647.1"/>
    <property type="molecule type" value="Genomic_DNA"/>
</dbReference>
<dbReference type="GO" id="GO:0004822">
    <property type="term" value="F:isoleucine-tRNA ligase activity"/>
    <property type="evidence" value="ECO:0007669"/>
    <property type="project" value="UniProtKB-UniRule"/>
</dbReference>
<dbReference type="InterPro" id="IPR033709">
    <property type="entry name" value="Anticodon_Ile_ABEc"/>
</dbReference>
<dbReference type="InterPro" id="IPR009080">
    <property type="entry name" value="tRNAsynth_Ia_anticodon-bd"/>
</dbReference>
<evidence type="ECO:0000313" key="15">
    <source>
        <dbReference type="Proteomes" id="UP000768163"/>
    </source>
</evidence>
<dbReference type="GO" id="GO:0006428">
    <property type="term" value="P:isoleucyl-tRNA aminoacylation"/>
    <property type="evidence" value="ECO:0007669"/>
    <property type="project" value="UniProtKB-UniRule"/>
</dbReference>
<feature type="domain" description="Aminoacyl-tRNA synthetase class Ia" evidence="12">
    <location>
        <begin position="14"/>
        <end position="678"/>
    </location>
</feature>
<reference evidence="14" key="1">
    <citation type="submission" date="2019-11" db="EMBL/GenBank/DDBJ databases">
        <title>Lipid analysis of CO2-rich subsurface aquifers suggests an autotrophy-based deep biosphere with lysolipids enriched in CPR bacteria.</title>
        <authorList>
            <person name="Probst A.J."/>
            <person name="Elling F.J."/>
            <person name="Castelle C.J."/>
            <person name="Zhu Q."/>
            <person name="Elvert M."/>
            <person name="Birarda G."/>
            <person name="Holman H.-Y."/>
            <person name="Lane K.R."/>
            <person name="Ladd B."/>
            <person name="Ryan M.C."/>
            <person name="Woyke T."/>
            <person name="Hinrichs K.-U."/>
            <person name="Banfield J.F."/>
        </authorList>
    </citation>
    <scope>NUCLEOTIDE SEQUENCE</scope>
    <source>
        <strain evidence="14">CG_2015-01_33_1645</strain>
    </source>
</reference>
<dbReference type="Gene3D" id="1.10.730.10">
    <property type="entry name" value="Isoleucyl-tRNA Synthetase, Domain 1"/>
    <property type="match status" value="1"/>
</dbReference>
<evidence type="ECO:0000256" key="7">
    <source>
        <dbReference type="ARBA" id="ARBA00022840"/>
    </source>
</evidence>
<dbReference type="SUPFAM" id="SSF47323">
    <property type="entry name" value="Anticodon-binding domain of a subclass of class I aminoacyl-tRNA synthetases"/>
    <property type="match status" value="1"/>
</dbReference>
<evidence type="ECO:0000256" key="6">
    <source>
        <dbReference type="ARBA" id="ARBA00022833"/>
    </source>
</evidence>
<evidence type="ECO:0000259" key="12">
    <source>
        <dbReference type="Pfam" id="PF00133"/>
    </source>
</evidence>
<dbReference type="InterPro" id="IPR002301">
    <property type="entry name" value="Ile-tRNA-ligase"/>
</dbReference>
<dbReference type="Pfam" id="PF19302">
    <property type="entry name" value="DUF5915"/>
    <property type="match status" value="1"/>
</dbReference>
<dbReference type="InterPro" id="IPR002300">
    <property type="entry name" value="aa-tRNA-synth_Ia"/>
</dbReference>
<keyword evidence="9" id="KW-0030">Aminoacyl-tRNA synthetase</keyword>
<evidence type="ECO:0000256" key="2">
    <source>
        <dbReference type="ARBA" id="ARBA00022490"/>
    </source>
</evidence>